<name>A0ABQ8KXD9_9APHY</name>
<dbReference type="GeneID" id="71997072"/>
<evidence type="ECO:0000313" key="2">
    <source>
        <dbReference type="EMBL" id="KAH9843718.1"/>
    </source>
</evidence>
<feature type="transmembrane region" description="Helical" evidence="1">
    <location>
        <begin position="24"/>
        <end position="43"/>
    </location>
</feature>
<organism evidence="2 3">
    <name type="scientific">Rhodofomes roseus</name>
    <dbReference type="NCBI Taxonomy" id="34475"/>
    <lineage>
        <taxon>Eukaryota</taxon>
        <taxon>Fungi</taxon>
        <taxon>Dikarya</taxon>
        <taxon>Basidiomycota</taxon>
        <taxon>Agaricomycotina</taxon>
        <taxon>Agaricomycetes</taxon>
        <taxon>Polyporales</taxon>
        <taxon>Rhodofomes</taxon>
    </lineage>
</organism>
<protein>
    <submittedName>
        <fullName evidence="2">Uncharacterized protein</fullName>
    </submittedName>
</protein>
<keyword evidence="1" id="KW-1133">Transmembrane helix</keyword>
<evidence type="ECO:0000256" key="1">
    <source>
        <dbReference type="SAM" id="Phobius"/>
    </source>
</evidence>
<dbReference type="Proteomes" id="UP000814176">
    <property type="component" value="Unassembled WGS sequence"/>
</dbReference>
<reference evidence="2 3" key="1">
    <citation type="journal article" date="2021" name="Environ. Microbiol.">
        <title>Gene family expansions and transcriptome signatures uncover fungal adaptations to wood decay.</title>
        <authorList>
            <person name="Hage H."/>
            <person name="Miyauchi S."/>
            <person name="Viragh M."/>
            <person name="Drula E."/>
            <person name="Min B."/>
            <person name="Chaduli D."/>
            <person name="Navarro D."/>
            <person name="Favel A."/>
            <person name="Norest M."/>
            <person name="Lesage-Meessen L."/>
            <person name="Balint B."/>
            <person name="Merenyi Z."/>
            <person name="de Eugenio L."/>
            <person name="Morin E."/>
            <person name="Martinez A.T."/>
            <person name="Baldrian P."/>
            <person name="Stursova M."/>
            <person name="Martinez M.J."/>
            <person name="Novotny C."/>
            <person name="Magnuson J.K."/>
            <person name="Spatafora J.W."/>
            <person name="Maurice S."/>
            <person name="Pangilinan J."/>
            <person name="Andreopoulos W."/>
            <person name="LaButti K."/>
            <person name="Hundley H."/>
            <person name="Na H."/>
            <person name="Kuo A."/>
            <person name="Barry K."/>
            <person name="Lipzen A."/>
            <person name="Henrissat B."/>
            <person name="Riley R."/>
            <person name="Ahrendt S."/>
            <person name="Nagy L.G."/>
            <person name="Grigoriev I.V."/>
            <person name="Martin F."/>
            <person name="Rosso M.N."/>
        </authorList>
    </citation>
    <scope>NUCLEOTIDE SEQUENCE [LARGE SCALE GENOMIC DNA]</scope>
    <source>
        <strain evidence="2 3">CIRM-BRFM 1785</strain>
    </source>
</reference>
<proteinExistence type="predicted"/>
<feature type="transmembrane region" description="Helical" evidence="1">
    <location>
        <begin position="49"/>
        <end position="76"/>
    </location>
</feature>
<dbReference type="EMBL" id="JADCUA010000001">
    <property type="protein sequence ID" value="KAH9843718.1"/>
    <property type="molecule type" value="Genomic_DNA"/>
</dbReference>
<gene>
    <name evidence="2" type="ORF">C8Q71DRAFT_11327</name>
</gene>
<dbReference type="RefSeq" id="XP_047784528.1">
    <property type="nucleotide sequence ID" value="XM_047916340.1"/>
</dbReference>
<accession>A0ABQ8KXD9</accession>
<keyword evidence="3" id="KW-1185">Reference proteome</keyword>
<keyword evidence="1" id="KW-0472">Membrane</keyword>
<sequence length="82" mass="9437">MPFPSVIYWSLTLRRWREPRSWTFLYLMRGLPSCTTMFDVLQAGTVLQLYALVMITHASIPLSSSCFVVCFLLSVCRCAAPW</sequence>
<evidence type="ECO:0000313" key="3">
    <source>
        <dbReference type="Proteomes" id="UP000814176"/>
    </source>
</evidence>
<keyword evidence="1" id="KW-0812">Transmembrane</keyword>
<comment type="caution">
    <text evidence="2">The sequence shown here is derived from an EMBL/GenBank/DDBJ whole genome shotgun (WGS) entry which is preliminary data.</text>
</comment>